<evidence type="ECO:0000313" key="2">
    <source>
        <dbReference type="EMBL" id="EMF84374.1"/>
    </source>
</evidence>
<evidence type="ECO:0000256" key="1">
    <source>
        <dbReference type="SAM" id="Phobius"/>
    </source>
</evidence>
<dbReference type="EMBL" id="AHOR02000003">
    <property type="protein sequence ID" value="EMF84374.1"/>
    <property type="molecule type" value="Genomic_DNA"/>
</dbReference>
<accession>M3GEP9</accession>
<feature type="transmembrane region" description="Helical" evidence="1">
    <location>
        <begin position="14"/>
        <end position="37"/>
    </location>
</feature>
<name>M3GEP9_9LEPT</name>
<comment type="caution">
    <text evidence="2">The sequence shown here is derived from an EMBL/GenBank/DDBJ whole genome shotgun (WGS) entry which is preliminary data.</text>
</comment>
<reference evidence="2 3" key="1">
    <citation type="submission" date="2013-01" db="EMBL/GenBank/DDBJ databases">
        <authorList>
            <person name="Harkins D.M."/>
            <person name="Durkin A.S."/>
            <person name="Brinkac L.M."/>
            <person name="Haft D.H."/>
            <person name="Selengut J.D."/>
            <person name="Sanka R."/>
            <person name="DePew J."/>
            <person name="Purushe J."/>
            <person name="Tulsiani S.M."/>
            <person name="Graham G.C."/>
            <person name="Burns M.-A."/>
            <person name="Dohnt M.F."/>
            <person name="Smythe L.D."/>
            <person name="McKay D.B."/>
            <person name="Craig S.B."/>
            <person name="Vinetz J.M."/>
            <person name="Sutton G.G."/>
            <person name="Nierman W.C."/>
            <person name="Fouts D.E."/>
        </authorList>
    </citation>
    <scope>NUCLEOTIDE SEQUENCE [LARGE SCALE GENOMIC DNA]</scope>
    <source>
        <strain evidence="2 3">LT2116</strain>
    </source>
</reference>
<keyword evidence="1" id="KW-0812">Transmembrane</keyword>
<keyword evidence="1" id="KW-1133">Transmembrane helix</keyword>
<proteinExistence type="predicted"/>
<dbReference type="Proteomes" id="UP000011770">
    <property type="component" value="Unassembled WGS sequence"/>
</dbReference>
<dbReference type="AlphaFoldDB" id="M3GEP9"/>
<gene>
    <name evidence="2" type="ORF">LEP1GSC188_3216</name>
</gene>
<evidence type="ECO:0000313" key="3">
    <source>
        <dbReference type="Proteomes" id="UP000011770"/>
    </source>
</evidence>
<sequence>MRVKLKIVREEKELSVLVSSICTSLELFILKISFFFLNPNS</sequence>
<keyword evidence="1" id="KW-0472">Membrane</keyword>
<organism evidence="2 3">
    <name type="scientific">Leptospira weilii serovar Topaz str. LT2116</name>
    <dbReference type="NCBI Taxonomy" id="1088540"/>
    <lineage>
        <taxon>Bacteria</taxon>
        <taxon>Pseudomonadati</taxon>
        <taxon>Spirochaetota</taxon>
        <taxon>Spirochaetia</taxon>
        <taxon>Leptospirales</taxon>
        <taxon>Leptospiraceae</taxon>
        <taxon>Leptospira</taxon>
    </lineage>
</organism>
<protein>
    <submittedName>
        <fullName evidence="2">Uncharacterized protein</fullName>
    </submittedName>
</protein>